<organism evidence="2 3">
    <name type="scientific">Candidatus Aphodocola excrementigallinarum</name>
    <dbReference type="NCBI Taxonomy" id="2840670"/>
    <lineage>
        <taxon>Bacteria</taxon>
        <taxon>Bacillati</taxon>
        <taxon>Bacillota</taxon>
        <taxon>Bacilli</taxon>
        <taxon>Candidatus Aphodocola</taxon>
    </lineage>
</organism>
<dbReference type="GO" id="GO:0016301">
    <property type="term" value="F:kinase activity"/>
    <property type="evidence" value="ECO:0007669"/>
    <property type="project" value="UniProtKB-KW"/>
</dbReference>
<dbReference type="SUPFAM" id="SSF52540">
    <property type="entry name" value="P-loop containing nucleoside triphosphate hydrolases"/>
    <property type="match status" value="1"/>
</dbReference>
<keyword evidence="2" id="KW-0808">Transferase</keyword>
<dbReference type="GO" id="GO:0005524">
    <property type="term" value="F:ATP binding"/>
    <property type="evidence" value="ECO:0007669"/>
    <property type="project" value="InterPro"/>
</dbReference>
<dbReference type="InterPro" id="IPR018163">
    <property type="entry name" value="Thr/Ala-tRNA-synth_IIc_edit"/>
</dbReference>
<evidence type="ECO:0000259" key="1">
    <source>
        <dbReference type="PROSITE" id="PS51880"/>
    </source>
</evidence>
<evidence type="ECO:0000313" key="3">
    <source>
        <dbReference type="Proteomes" id="UP000824074"/>
    </source>
</evidence>
<proteinExistence type="predicted"/>
<dbReference type="Gene3D" id="3.30.980.10">
    <property type="entry name" value="Threonyl-trna Synthetase, Chain A, domain 2"/>
    <property type="match status" value="1"/>
</dbReference>
<dbReference type="Pfam" id="PF00485">
    <property type="entry name" value="PRK"/>
    <property type="match status" value="1"/>
</dbReference>
<dbReference type="AlphaFoldDB" id="A0A9D1IR18"/>
<feature type="domain" description="TGS" evidence="1">
    <location>
        <begin position="1"/>
        <end position="62"/>
    </location>
</feature>
<dbReference type="EMBL" id="DVMT01000038">
    <property type="protein sequence ID" value="HIU40394.1"/>
    <property type="molecule type" value="Genomic_DNA"/>
</dbReference>
<dbReference type="InterPro" id="IPR006083">
    <property type="entry name" value="PRK/URK"/>
</dbReference>
<evidence type="ECO:0000313" key="2">
    <source>
        <dbReference type="EMBL" id="HIU40394.1"/>
    </source>
</evidence>
<reference evidence="2" key="2">
    <citation type="journal article" date="2021" name="PeerJ">
        <title>Extensive microbial diversity within the chicken gut microbiome revealed by metagenomics and culture.</title>
        <authorList>
            <person name="Gilroy R."/>
            <person name="Ravi A."/>
            <person name="Getino M."/>
            <person name="Pursley I."/>
            <person name="Horton D.L."/>
            <person name="Alikhan N.F."/>
            <person name="Baker D."/>
            <person name="Gharbi K."/>
            <person name="Hall N."/>
            <person name="Watson M."/>
            <person name="Adriaenssens E.M."/>
            <person name="Foster-Nyarko E."/>
            <person name="Jarju S."/>
            <person name="Secka A."/>
            <person name="Antonio M."/>
            <person name="Oren A."/>
            <person name="Chaudhuri R.R."/>
            <person name="La Ragione R."/>
            <person name="Hildebrand F."/>
            <person name="Pallen M.J."/>
        </authorList>
    </citation>
    <scope>NUCLEOTIDE SEQUENCE</scope>
    <source>
        <strain evidence="2">CHK193-30670</strain>
    </source>
</reference>
<dbReference type="SUPFAM" id="SSF55186">
    <property type="entry name" value="ThrRS/AlaRS common domain"/>
    <property type="match status" value="1"/>
</dbReference>
<name>A0A9D1IR18_9FIRM</name>
<dbReference type="InterPro" id="IPR003593">
    <property type="entry name" value="AAA+_ATPase"/>
</dbReference>
<protein>
    <submittedName>
        <fullName evidence="2">Nucleoside kinase</fullName>
    </submittedName>
</protein>
<gene>
    <name evidence="2" type="ORF">IAB68_03755</name>
</gene>
<accession>A0A9D1IR18</accession>
<dbReference type="InterPro" id="IPR004095">
    <property type="entry name" value="TGS"/>
</dbReference>
<reference evidence="2" key="1">
    <citation type="submission" date="2020-10" db="EMBL/GenBank/DDBJ databases">
        <authorList>
            <person name="Gilroy R."/>
        </authorList>
    </citation>
    <scope>NUCLEOTIDE SEQUENCE</scope>
    <source>
        <strain evidence="2">CHK193-30670</strain>
    </source>
</reference>
<dbReference type="PANTHER" id="PTHR10285">
    <property type="entry name" value="URIDINE KINASE"/>
    <property type="match status" value="1"/>
</dbReference>
<comment type="caution">
    <text evidence="2">The sequence shown here is derived from an EMBL/GenBank/DDBJ whole genome shotgun (WGS) entry which is preliminary data.</text>
</comment>
<dbReference type="InterPro" id="IPR027417">
    <property type="entry name" value="P-loop_NTPase"/>
</dbReference>
<dbReference type="Proteomes" id="UP000824074">
    <property type="component" value="Unassembled WGS sequence"/>
</dbReference>
<dbReference type="CDD" id="cd02028">
    <property type="entry name" value="UMPK_like"/>
    <property type="match status" value="1"/>
</dbReference>
<dbReference type="Gene3D" id="3.40.50.300">
    <property type="entry name" value="P-loop containing nucleotide triphosphate hydrolases"/>
    <property type="match status" value="1"/>
</dbReference>
<keyword evidence="2" id="KW-0418">Kinase</keyword>
<dbReference type="SMART" id="SM00382">
    <property type="entry name" value="AAA"/>
    <property type="match status" value="1"/>
</dbReference>
<sequence>MAMIKIKVNDKEYDYEKGTTLLEMSKKFQSEFKSDIIVALVNNKLMSLDTKITRNAKVVFKDATDVLGNRTYQRGLYYIFIKAVKDVLNCDVKIMHLVDNGVYCEILTNNLISEVTVEKIKIRMREIVEAKMPITKIIVSRLDAIEYYERVNQFDKANSMKFISNSSVSLYKLDDTLDYFYGVLPCNTSYITKFNVKYLKDNKVVLLPPYEFLKDEKLKFDKNEKLLSAISRNDEYLENLGINTSVELNNSISNASYGDIIRISETLQNNRLFEIADKITKNKDIKIVLITGPSSSGKTTTSKKLSLYLRCKGYEPIPISIDDFYTDMKDRVLDENGKPEIEKIEAFDTNQFNKKISCLLNGEEVILPKYNFVEGRQEFDEKSKVKMKDKSILIIEGIHAFNESLTEMIPDKNKFKLFICPLTPLNIDNHNLFKMTDNRLLRRIVRDNRTRGASASDTLRMWKKVRKIEEEFIMPYQKDADEVFNTSLVYELGVLKTYAEPLLFSVDDEDPNYDDAMLLINMFRVILGIPSDDVPNDSILREFIGESCFKVI</sequence>
<dbReference type="PROSITE" id="PS51880">
    <property type="entry name" value="TGS"/>
    <property type="match status" value="1"/>
</dbReference>